<keyword evidence="3" id="KW-1133">Transmembrane helix</keyword>
<feature type="compositionally biased region" description="Basic and acidic residues" evidence="2">
    <location>
        <begin position="1"/>
        <end position="12"/>
    </location>
</feature>
<evidence type="ECO:0000313" key="4">
    <source>
        <dbReference type="EMBL" id="QKG83093.1"/>
    </source>
</evidence>
<feature type="coiled-coil region" evidence="1">
    <location>
        <begin position="72"/>
        <end position="99"/>
    </location>
</feature>
<keyword evidence="3" id="KW-0812">Transmembrane</keyword>
<dbReference type="KEGG" id="kpul:GXN76_00545"/>
<evidence type="ECO:0000313" key="5">
    <source>
        <dbReference type="Proteomes" id="UP000503088"/>
    </source>
</evidence>
<name>A0A7D4BUG0_9BACL</name>
<gene>
    <name evidence="4" type="ORF">GXN76_00545</name>
</gene>
<dbReference type="RefSeq" id="WP_173219172.1">
    <property type="nucleotide sequence ID" value="NZ_CP048104.1"/>
</dbReference>
<dbReference type="Proteomes" id="UP000503088">
    <property type="component" value="Chromosome"/>
</dbReference>
<sequence>MADRGKTAKVVEIHSSIPPSGRGQGPPEKKPLPSNLRRRRRIWLICMVAFSIWGITEWWSQEQALEARQVALEEQKKHVATLTLKHKHLKEKRNRLYNEEYLTELARKMGYRFAGEEVYDTTSPR</sequence>
<keyword evidence="3" id="KW-0472">Membrane</keyword>
<keyword evidence="1" id="KW-0175">Coiled coil</keyword>
<evidence type="ECO:0000256" key="2">
    <source>
        <dbReference type="SAM" id="MobiDB-lite"/>
    </source>
</evidence>
<dbReference type="EMBL" id="CP048104">
    <property type="protein sequence ID" value="QKG83093.1"/>
    <property type="molecule type" value="Genomic_DNA"/>
</dbReference>
<accession>A0A7D4BUG0</accession>
<evidence type="ECO:0000256" key="3">
    <source>
        <dbReference type="SAM" id="Phobius"/>
    </source>
</evidence>
<dbReference type="Pfam" id="PF04977">
    <property type="entry name" value="DivIC"/>
    <property type="match status" value="1"/>
</dbReference>
<keyword evidence="5" id="KW-1185">Reference proteome</keyword>
<feature type="transmembrane region" description="Helical" evidence="3">
    <location>
        <begin position="42"/>
        <end position="60"/>
    </location>
</feature>
<protein>
    <recommendedName>
        <fullName evidence="6">Septum formation initiator family protein</fullName>
    </recommendedName>
</protein>
<dbReference type="InterPro" id="IPR007060">
    <property type="entry name" value="FtsL/DivIC"/>
</dbReference>
<feature type="region of interest" description="Disordered" evidence="2">
    <location>
        <begin position="1"/>
        <end position="33"/>
    </location>
</feature>
<dbReference type="AlphaFoldDB" id="A0A7D4BUG0"/>
<evidence type="ECO:0008006" key="6">
    <source>
        <dbReference type="Google" id="ProtNLM"/>
    </source>
</evidence>
<proteinExistence type="predicted"/>
<reference evidence="4 5" key="1">
    <citation type="submission" date="2020-01" db="EMBL/GenBank/DDBJ databases">
        <authorList>
            <person name="Gulvik C.A."/>
            <person name="Batra D.G."/>
        </authorList>
    </citation>
    <scope>NUCLEOTIDE SEQUENCE [LARGE SCALE GENOMIC DNA]</scope>
    <source>
        <strain evidence="4 5">W9323</strain>
    </source>
</reference>
<evidence type="ECO:0000256" key="1">
    <source>
        <dbReference type="SAM" id="Coils"/>
    </source>
</evidence>
<organism evidence="4 5">
    <name type="scientific">Kroppenstedtia pulmonis</name>
    <dbReference type="NCBI Taxonomy" id="1380685"/>
    <lineage>
        <taxon>Bacteria</taxon>
        <taxon>Bacillati</taxon>
        <taxon>Bacillota</taxon>
        <taxon>Bacilli</taxon>
        <taxon>Bacillales</taxon>
        <taxon>Thermoactinomycetaceae</taxon>
        <taxon>Kroppenstedtia</taxon>
    </lineage>
</organism>